<organism evidence="3 4">
    <name type="scientific">Exophiala aquamarina CBS 119918</name>
    <dbReference type="NCBI Taxonomy" id="1182545"/>
    <lineage>
        <taxon>Eukaryota</taxon>
        <taxon>Fungi</taxon>
        <taxon>Dikarya</taxon>
        <taxon>Ascomycota</taxon>
        <taxon>Pezizomycotina</taxon>
        <taxon>Eurotiomycetes</taxon>
        <taxon>Chaetothyriomycetidae</taxon>
        <taxon>Chaetothyriales</taxon>
        <taxon>Herpotrichiellaceae</taxon>
        <taxon>Exophiala</taxon>
    </lineage>
</organism>
<dbReference type="HOGENOM" id="CLU_078833_0_0_1"/>
<accession>A0A072PJ96</accession>
<sequence length="307" mass="32837">MPSQAPTPSPPPPPPPPPPQPGARIEIKGVTSVADIPALSKISKLALENDPMWEFRARCGAPSIYDHAMQKLTAAINNPARFTVFKAVVVPSSVGAGEVDQQSEIIVGYSQWMLGYLETPKMDPFAPEEKPAGSGSGSANANAAFEASIPSVGASEAKEKQTGGLDAALEAIASNDNHAFQKSKPFYSNPDHEVSRKMGNAYIRAIRGKRHLCLHGLIVHPAYQRQGIGQKLLDWGIETADRENVHLHGSLSALRTVDEILRAHFSLAPGADRKVASPAPHDPLVEYLKESCEVIARPGSKDIGSLL</sequence>
<protein>
    <recommendedName>
        <fullName evidence="2">N-acetyltransferase domain-containing protein</fullName>
    </recommendedName>
</protein>
<dbReference type="Gene3D" id="3.40.630.30">
    <property type="match status" value="1"/>
</dbReference>
<dbReference type="RefSeq" id="XP_013262779.1">
    <property type="nucleotide sequence ID" value="XM_013407325.1"/>
</dbReference>
<dbReference type="OrthoDB" id="2744543at2759"/>
<evidence type="ECO:0000313" key="4">
    <source>
        <dbReference type="Proteomes" id="UP000027920"/>
    </source>
</evidence>
<dbReference type="InterPro" id="IPR052523">
    <property type="entry name" value="Trichothecene_AcTrans"/>
</dbReference>
<dbReference type="Pfam" id="PF00583">
    <property type="entry name" value="Acetyltransf_1"/>
    <property type="match status" value="1"/>
</dbReference>
<name>A0A072PJ96_9EURO</name>
<comment type="caution">
    <text evidence="3">The sequence shown here is derived from an EMBL/GenBank/DDBJ whole genome shotgun (WGS) entry which is preliminary data.</text>
</comment>
<dbReference type="InterPro" id="IPR016181">
    <property type="entry name" value="Acyl_CoA_acyltransferase"/>
</dbReference>
<feature type="domain" description="N-acetyltransferase" evidence="2">
    <location>
        <begin position="206"/>
        <end position="245"/>
    </location>
</feature>
<dbReference type="SUPFAM" id="SSF55729">
    <property type="entry name" value="Acyl-CoA N-acyltransferases (Nat)"/>
    <property type="match status" value="1"/>
</dbReference>
<evidence type="ECO:0000259" key="2">
    <source>
        <dbReference type="Pfam" id="PF00583"/>
    </source>
</evidence>
<dbReference type="VEuPathDB" id="FungiDB:A1O9_05039"/>
<dbReference type="PANTHER" id="PTHR42791:SF2">
    <property type="entry name" value="N-ACETYLTRANSFERASE DOMAIN-CONTAINING PROTEIN"/>
    <property type="match status" value="1"/>
</dbReference>
<feature type="compositionally biased region" description="Pro residues" evidence="1">
    <location>
        <begin position="1"/>
        <end position="21"/>
    </location>
</feature>
<evidence type="ECO:0000256" key="1">
    <source>
        <dbReference type="SAM" id="MobiDB-lite"/>
    </source>
</evidence>
<dbReference type="AlphaFoldDB" id="A0A072PJ96"/>
<dbReference type="GO" id="GO:0016747">
    <property type="term" value="F:acyltransferase activity, transferring groups other than amino-acyl groups"/>
    <property type="evidence" value="ECO:0007669"/>
    <property type="project" value="InterPro"/>
</dbReference>
<dbReference type="GeneID" id="25279966"/>
<dbReference type="STRING" id="1182545.A0A072PJ96"/>
<dbReference type="CDD" id="cd04301">
    <property type="entry name" value="NAT_SF"/>
    <property type="match status" value="1"/>
</dbReference>
<evidence type="ECO:0000313" key="3">
    <source>
        <dbReference type="EMBL" id="KEF60189.1"/>
    </source>
</evidence>
<feature type="region of interest" description="Disordered" evidence="1">
    <location>
        <begin position="1"/>
        <end position="24"/>
    </location>
</feature>
<dbReference type="PANTHER" id="PTHR42791">
    <property type="entry name" value="GNAT FAMILY ACETYLTRANSFERASE"/>
    <property type="match status" value="1"/>
</dbReference>
<gene>
    <name evidence="3" type="ORF">A1O9_05039</name>
</gene>
<dbReference type="Proteomes" id="UP000027920">
    <property type="component" value="Unassembled WGS sequence"/>
</dbReference>
<dbReference type="InterPro" id="IPR000182">
    <property type="entry name" value="GNAT_dom"/>
</dbReference>
<reference evidence="3 4" key="1">
    <citation type="submission" date="2013-03" db="EMBL/GenBank/DDBJ databases">
        <title>The Genome Sequence of Exophiala aquamarina CBS 119918.</title>
        <authorList>
            <consortium name="The Broad Institute Genomics Platform"/>
            <person name="Cuomo C."/>
            <person name="de Hoog S."/>
            <person name="Gorbushina A."/>
            <person name="Walker B."/>
            <person name="Young S.K."/>
            <person name="Zeng Q."/>
            <person name="Gargeya S."/>
            <person name="Fitzgerald M."/>
            <person name="Haas B."/>
            <person name="Abouelleil A."/>
            <person name="Allen A.W."/>
            <person name="Alvarado L."/>
            <person name="Arachchi H.M."/>
            <person name="Berlin A.M."/>
            <person name="Chapman S.B."/>
            <person name="Gainer-Dewar J."/>
            <person name="Goldberg J."/>
            <person name="Griggs A."/>
            <person name="Gujja S."/>
            <person name="Hansen M."/>
            <person name="Howarth C."/>
            <person name="Imamovic A."/>
            <person name="Ireland A."/>
            <person name="Larimer J."/>
            <person name="McCowan C."/>
            <person name="Murphy C."/>
            <person name="Pearson M."/>
            <person name="Poon T.W."/>
            <person name="Priest M."/>
            <person name="Roberts A."/>
            <person name="Saif S."/>
            <person name="Shea T."/>
            <person name="Sisk P."/>
            <person name="Sykes S."/>
            <person name="Wortman J."/>
            <person name="Nusbaum C."/>
            <person name="Birren B."/>
        </authorList>
    </citation>
    <scope>NUCLEOTIDE SEQUENCE [LARGE SCALE GENOMIC DNA]</scope>
    <source>
        <strain evidence="3 4">CBS 119918</strain>
    </source>
</reference>
<keyword evidence="4" id="KW-1185">Reference proteome</keyword>
<proteinExistence type="predicted"/>
<dbReference type="EMBL" id="AMGV01000003">
    <property type="protein sequence ID" value="KEF60189.1"/>
    <property type="molecule type" value="Genomic_DNA"/>
</dbReference>